<keyword evidence="7" id="KW-1133">Transmembrane helix</keyword>
<dbReference type="PANTHER" id="PTHR44936:SF10">
    <property type="entry name" value="SENSOR PROTEIN RSTB"/>
    <property type="match status" value="1"/>
</dbReference>
<evidence type="ECO:0000256" key="5">
    <source>
        <dbReference type="ARBA" id="ARBA00022777"/>
    </source>
</evidence>
<name>A0A830F200_9EURY</name>
<feature type="transmembrane region" description="Helical" evidence="7">
    <location>
        <begin position="69"/>
        <end position="90"/>
    </location>
</feature>
<feature type="domain" description="Histidine kinase" evidence="8">
    <location>
        <begin position="140"/>
        <end position="330"/>
    </location>
</feature>
<evidence type="ECO:0000256" key="6">
    <source>
        <dbReference type="ARBA" id="ARBA00022840"/>
    </source>
</evidence>
<comment type="caution">
    <text evidence="9">The sequence shown here is derived from an EMBL/GenBank/DDBJ whole genome shotgun (WGS) entry which is preliminary data.</text>
</comment>
<dbReference type="InterPro" id="IPR005467">
    <property type="entry name" value="His_kinase_dom"/>
</dbReference>
<dbReference type="Pfam" id="PF02518">
    <property type="entry name" value="HATPase_c"/>
    <property type="match status" value="1"/>
</dbReference>
<dbReference type="InterPro" id="IPR003594">
    <property type="entry name" value="HATPase_dom"/>
</dbReference>
<accession>A0A830F200</accession>
<organism evidence="9 10">
    <name type="scientific">Halocalculus aciditolerans</name>
    <dbReference type="NCBI Taxonomy" id="1383812"/>
    <lineage>
        <taxon>Archaea</taxon>
        <taxon>Methanobacteriati</taxon>
        <taxon>Methanobacteriota</taxon>
        <taxon>Stenosarchaea group</taxon>
        <taxon>Halobacteria</taxon>
        <taxon>Halobacteriales</taxon>
        <taxon>Halobacteriaceae</taxon>
        <taxon>Halocalculus</taxon>
    </lineage>
</organism>
<sequence>MKLLRFTAAGSITLTGLVLLVPNAAQLFASPPLVGFVLAALASIISLGLVAVGPLVYRADIDDVNTARVAGWNLLGLAVLGFVFTLVFTYQPVDNTPFIFAAVLSAGAVAHVIIGVYDVRRIRAEELATEREKLAVLNTLVRHNLRHDAQLLLAAASVVDTDSIPGEHVRTVADDLAEMNENVKTIEQSLEEHPHEIDVAAVCREAVVDARDEYADREFVLDAPDSLTATANDHFRAAVDELVENAVEHGAGTVTVHATDAGGSVEVSVSDDGDGIPAKERELVLGERPITQLEHGSGLGLWLVRWTVEGVGGSLAFDDAGSRAVVTLPA</sequence>
<dbReference type="GO" id="GO:0005524">
    <property type="term" value="F:ATP binding"/>
    <property type="evidence" value="ECO:0007669"/>
    <property type="project" value="UniProtKB-KW"/>
</dbReference>
<dbReference type="InterPro" id="IPR004358">
    <property type="entry name" value="Sig_transdc_His_kin-like_C"/>
</dbReference>
<keyword evidence="6" id="KW-0067">ATP-binding</keyword>
<dbReference type="AlphaFoldDB" id="A0A830F200"/>
<keyword evidence="10" id="KW-1185">Reference proteome</keyword>
<dbReference type="OrthoDB" id="327291at2157"/>
<keyword evidence="3" id="KW-0808">Transferase</keyword>
<evidence type="ECO:0000256" key="2">
    <source>
        <dbReference type="ARBA" id="ARBA00012438"/>
    </source>
</evidence>
<feature type="transmembrane region" description="Helical" evidence="7">
    <location>
        <begin position="34"/>
        <end position="57"/>
    </location>
</feature>
<reference evidence="9" key="2">
    <citation type="submission" date="2020-09" db="EMBL/GenBank/DDBJ databases">
        <authorList>
            <person name="Sun Q."/>
            <person name="Ohkuma M."/>
        </authorList>
    </citation>
    <scope>NUCLEOTIDE SEQUENCE</scope>
    <source>
        <strain evidence="9">JCM 19596</strain>
    </source>
</reference>
<proteinExistence type="predicted"/>
<keyword evidence="4" id="KW-0547">Nucleotide-binding</keyword>
<dbReference type="EC" id="2.7.13.3" evidence="2"/>
<dbReference type="InterPro" id="IPR050980">
    <property type="entry name" value="2C_sensor_his_kinase"/>
</dbReference>
<keyword evidence="5" id="KW-0418">Kinase</keyword>
<evidence type="ECO:0000256" key="4">
    <source>
        <dbReference type="ARBA" id="ARBA00022741"/>
    </source>
</evidence>
<dbReference type="PRINTS" id="PR00344">
    <property type="entry name" value="BCTRLSENSOR"/>
</dbReference>
<gene>
    <name evidence="9" type="ORF">GCM10009039_10480</name>
</gene>
<dbReference type="InterPro" id="IPR036890">
    <property type="entry name" value="HATPase_C_sf"/>
</dbReference>
<protein>
    <recommendedName>
        <fullName evidence="2">histidine kinase</fullName>
        <ecNumber evidence="2">2.7.13.3</ecNumber>
    </recommendedName>
</protein>
<evidence type="ECO:0000259" key="8">
    <source>
        <dbReference type="PROSITE" id="PS50109"/>
    </source>
</evidence>
<dbReference type="SUPFAM" id="SSF55874">
    <property type="entry name" value="ATPase domain of HSP90 chaperone/DNA topoisomerase II/histidine kinase"/>
    <property type="match status" value="1"/>
</dbReference>
<dbReference type="PANTHER" id="PTHR44936">
    <property type="entry name" value="SENSOR PROTEIN CREC"/>
    <property type="match status" value="1"/>
</dbReference>
<evidence type="ECO:0000256" key="1">
    <source>
        <dbReference type="ARBA" id="ARBA00000085"/>
    </source>
</evidence>
<keyword evidence="7" id="KW-0812">Transmembrane</keyword>
<reference evidence="9" key="1">
    <citation type="journal article" date="2014" name="Int. J. Syst. Evol. Microbiol.">
        <title>Complete genome sequence of Corynebacterium casei LMG S-19264T (=DSM 44701T), isolated from a smear-ripened cheese.</title>
        <authorList>
            <consortium name="US DOE Joint Genome Institute (JGI-PGF)"/>
            <person name="Walter F."/>
            <person name="Albersmeier A."/>
            <person name="Kalinowski J."/>
            <person name="Ruckert C."/>
        </authorList>
    </citation>
    <scope>NUCLEOTIDE SEQUENCE</scope>
    <source>
        <strain evidence="9">JCM 19596</strain>
    </source>
</reference>
<dbReference type="CDD" id="cd00075">
    <property type="entry name" value="HATPase"/>
    <property type="match status" value="1"/>
</dbReference>
<dbReference type="RefSeq" id="WP_188976541.1">
    <property type="nucleotide sequence ID" value="NZ_BMPG01000001.1"/>
</dbReference>
<evidence type="ECO:0000256" key="7">
    <source>
        <dbReference type="SAM" id="Phobius"/>
    </source>
</evidence>
<dbReference type="Proteomes" id="UP000607197">
    <property type="component" value="Unassembled WGS sequence"/>
</dbReference>
<keyword evidence="7" id="KW-0472">Membrane</keyword>
<dbReference type="Gene3D" id="3.30.565.10">
    <property type="entry name" value="Histidine kinase-like ATPase, C-terminal domain"/>
    <property type="match status" value="1"/>
</dbReference>
<evidence type="ECO:0000313" key="10">
    <source>
        <dbReference type="Proteomes" id="UP000607197"/>
    </source>
</evidence>
<dbReference type="GO" id="GO:0004673">
    <property type="term" value="F:protein histidine kinase activity"/>
    <property type="evidence" value="ECO:0007669"/>
    <property type="project" value="UniProtKB-EC"/>
</dbReference>
<feature type="transmembrane region" description="Helical" evidence="7">
    <location>
        <begin position="96"/>
        <end position="117"/>
    </location>
</feature>
<evidence type="ECO:0000313" key="9">
    <source>
        <dbReference type="EMBL" id="GGL54218.1"/>
    </source>
</evidence>
<dbReference type="PROSITE" id="PS50109">
    <property type="entry name" value="HIS_KIN"/>
    <property type="match status" value="1"/>
</dbReference>
<evidence type="ECO:0000256" key="3">
    <source>
        <dbReference type="ARBA" id="ARBA00022679"/>
    </source>
</evidence>
<dbReference type="SMART" id="SM00387">
    <property type="entry name" value="HATPase_c"/>
    <property type="match status" value="1"/>
</dbReference>
<dbReference type="EMBL" id="BMPG01000001">
    <property type="protein sequence ID" value="GGL54218.1"/>
    <property type="molecule type" value="Genomic_DNA"/>
</dbReference>
<comment type="catalytic activity">
    <reaction evidence="1">
        <text>ATP + protein L-histidine = ADP + protein N-phospho-L-histidine.</text>
        <dbReference type="EC" id="2.7.13.3"/>
    </reaction>
</comment>